<reference evidence="6" key="1">
    <citation type="journal article" date="2020" name="mSystems">
        <title>Genome- and Community-Level Interaction Insights into Carbon Utilization and Element Cycling Functions of Hydrothermarchaeota in Hydrothermal Sediment.</title>
        <authorList>
            <person name="Zhou Z."/>
            <person name="Liu Y."/>
            <person name="Xu W."/>
            <person name="Pan J."/>
            <person name="Luo Z.H."/>
            <person name="Li M."/>
        </authorList>
    </citation>
    <scope>NUCLEOTIDE SEQUENCE [LARGE SCALE GENOMIC DNA]</scope>
    <source>
        <strain evidence="6">SpSt-116</strain>
    </source>
</reference>
<dbReference type="SUPFAM" id="SSF52540">
    <property type="entry name" value="P-loop containing nucleoside triphosphate hydrolases"/>
    <property type="match status" value="1"/>
</dbReference>
<dbReference type="AlphaFoldDB" id="A0A7C1G8Y1"/>
<keyword evidence="3 6" id="KW-0067">ATP-binding</keyword>
<evidence type="ECO:0000259" key="5">
    <source>
        <dbReference type="Pfam" id="PF13732"/>
    </source>
</evidence>
<gene>
    <name evidence="6" type="ORF">ENN26_00915</name>
</gene>
<comment type="caution">
    <text evidence="6">The sequence shown here is derived from an EMBL/GenBank/DDBJ whole genome shotgun (WGS) entry which is preliminary data.</text>
</comment>
<evidence type="ECO:0000256" key="2">
    <source>
        <dbReference type="ARBA" id="ARBA00022741"/>
    </source>
</evidence>
<keyword evidence="2" id="KW-0547">Nucleotide-binding</keyword>
<dbReference type="GO" id="GO:0016887">
    <property type="term" value="F:ATP hydrolysis activity"/>
    <property type="evidence" value="ECO:0007669"/>
    <property type="project" value="InterPro"/>
</dbReference>
<protein>
    <submittedName>
        <fullName evidence="6">ABC transporter ATP-binding protein</fullName>
    </submittedName>
</protein>
<keyword evidence="1" id="KW-0813">Transport</keyword>
<organism evidence="6">
    <name type="scientific">Thermofilum adornatum</name>
    <dbReference type="NCBI Taxonomy" id="1365176"/>
    <lineage>
        <taxon>Archaea</taxon>
        <taxon>Thermoproteota</taxon>
        <taxon>Thermoprotei</taxon>
        <taxon>Thermofilales</taxon>
        <taxon>Thermofilaceae</taxon>
        <taxon>Thermofilum</taxon>
    </lineage>
</organism>
<name>A0A7C1G8Y1_9CREN</name>
<dbReference type="GO" id="GO:0005524">
    <property type="term" value="F:ATP binding"/>
    <property type="evidence" value="ECO:0007669"/>
    <property type="project" value="UniProtKB-KW"/>
</dbReference>
<dbReference type="InterPro" id="IPR025302">
    <property type="entry name" value="DrrA1/2-like_C"/>
</dbReference>
<feature type="domain" description="ABC transporter" evidence="4">
    <location>
        <begin position="49"/>
        <end position="100"/>
    </location>
</feature>
<dbReference type="PANTHER" id="PTHR43582">
    <property type="entry name" value="LINEARMYCIN RESISTANCE ATP-BINDING PROTEIN LNRL"/>
    <property type="match status" value="1"/>
</dbReference>
<dbReference type="Pfam" id="PF00005">
    <property type="entry name" value="ABC_tran"/>
    <property type="match status" value="1"/>
</dbReference>
<evidence type="ECO:0000256" key="1">
    <source>
        <dbReference type="ARBA" id="ARBA00022448"/>
    </source>
</evidence>
<dbReference type="PANTHER" id="PTHR43582:SF2">
    <property type="entry name" value="LINEARMYCIN RESISTANCE ATP-BINDING PROTEIN LNRL"/>
    <property type="match status" value="1"/>
</dbReference>
<dbReference type="Gene3D" id="3.40.50.300">
    <property type="entry name" value="P-loop containing nucleotide triphosphate hydrolases"/>
    <property type="match status" value="1"/>
</dbReference>
<evidence type="ECO:0000313" key="6">
    <source>
        <dbReference type="EMBL" id="HDP14324.1"/>
    </source>
</evidence>
<dbReference type="Pfam" id="PF13732">
    <property type="entry name" value="DrrA1-3_C"/>
    <property type="match status" value="1"/>
</dbReference>
<proteinExistence type="predicted"/>
<sequence>MGHDIVKEEEESWRHVTYIAGLLTGGAWMDARLTPRQILLIQSKLYGFPRERINDALKLAGLEDVADARVATFSTGMLARLSVAIGLLRESPVYLLDEPMSGISRDIAMEIYTYMKESIVRKANATIIYATHNLVEAEMYADRVILMHRGKVIAQGKPEELITETFKEQSIDFEASNCTRDVLKLVEGISGISSLVELGKTEEDTCRFVIYTENPRGVLPKVITTIVENGGEVKYVKVNKPTLEDIFIKLVRERLGDRS</sequence>
<dbReference type="EMBL" id="DSAY01000017">
    <property type="protein sequence ID" value="HDP14324.1"/>
    <property type="molecule type" value="Genomic_DNA"/>
</dbReference>
<evidence type="ECO:0000259" key="4">
    <source>
        <dbReference type="Pfam" id="PF00005"/>
    </source>
</evidence>
<accession>A0A7C1G8Y1</accession>
<evidence type="ECO:0000256" key="3">
    <source>
        <dbReference type="ARBA" id="ARBA00022840"/>
    </source>
</evidence>
<dbReference type="InterPro" id="IPR027417">
    <property type="entry name" value="P-loop_NTPase"/>
</dbReference>
<dbReference type="InterPro" id="IPR003439">
    <property type="entry name" value="ABC_transporter-like_ATP-bd"/>
</dbReference>
<feature type="domain" description="Daunorubicin resistance ATP-binding protein DrrA1/2-like C-terminal" evidence="5">
    <location>
        <begin position="188"/>
        <end position="251"/>
    </location>
</feature>